<dbReference type="KEGG" id="lae:LBAT_0061"/>
<dbReference type="Pfam" id="PF14748">
    <property type="entry name" value="P5CR_dimer"/>
    <property type="match status" value="1"/>
</dbReference>
<keyword evidence="3 6" id="KW-0521">NADP</keyword>
<dbReference type="PROSITE" id="PS00521">
    <property type="entry name" value="P5CR"/>
    <property type="match status" value="1"/>
</dbReference>
<evidence type="ECO:0000313" key="10">
    <source>
        <dbReference type="Proteomes" id="UP000035709"/>
    </source>
</evidence>
<dbReference type="InterPro" id="IPR008927">
    <property type="entry name" value="6-PGluconate_DH-like_C_sf"/>
</dbReference>
<dbReference type="AlphaFoldDB" id="A0A0D6A1N9"/>
<dbReference type="InterPro" id="IPR036291">
    <property type="entry name" value="NAD(P)-bd_dom_sf"/>
</dbReference>
<dbReference type="GO" id="GO:0055129">
    <property type="term" value="P:L-proline biosynthetic process"/>
    <property type="evidence" value="ECO:0007669"/>
    <property type="project" value="UniProtKB-UniRule"/>
</dbReference>
<dbReference type="GO" id="GO:0005737">
    <property type="term" value="C:cytoplasm"/>
    <property type="evidence" value="ECO:0007669"/>
    <property type="project" value="UniProtKB-SubCell"/>
</dbReference>
<accession>A0A0D6A1N9</accession>
<dbReference type="PANTHER" id="PTHR11645">
    <property type="entry name" value="PYRROLINE-5-CARBOXYLATE REDUCTASE"/>
    <property type="match status" value="1"/>
</dbReference>
<evidence type="ECO:0000313" key="9">
    <source>
        <dbReference type="EMBL" id="BAQ56450.1"/>
    </source>
</evidence>
<comment type="function">
    <text evidence="5 6">Catalyzes the reduction of 1-pyrroline-5-carboxylate (PCA) to L-proline.</text>
</comment>
<dbReference type="HAMAP" id="MF_01925">
    <property type="entry name" value="P5C_reductase"/>
    <property type="match status" value="1"/>
</dbReference>
<organism evidence="9 10">
    <name type="scientific">Lactobacillus acetotolerans</name>
    <dbReference type="NCBI Taxonomy" id="1600"/>
    <lineage>
        <taxon>Bacteria</taxon>
        <taxon>Bacillati</taxon>
        <taxon>Bacillota</taxon>
        <taxon>Bacilli</taxon>
        <taxon>Lactobacillales</taxon>
        <taxon>Lactobacillaceae</taxon>
        <taxon>Lactobacillus</taxon>
    </lineage>
</organism>
<reference evidence="9 10" key="1">
    <citation type="submission" date="2015-03" db="EMBL/GenBank/DDBJ databases">
        <title>Complete genome sequence of Lactobacillus acetotolerans NBRC 13120.</title>
        <authorList>
            <person name="Toh H."/>
            <person name="Morita H."/>
            <person name="Fujita N."/>
        </authorList>
    </citation>
    <scope>NUCLEOTIDE SEQUENCE [LARGE SCALE GENOMIC DNA]</scope>
    <source>
        <strain evidence="9 10">NBRC 13120</strain>
    </source>
</reference>
<evidence type="ECO:0000256" key="3">
    <source>
        <dbReference type="ARBA" id="ARBA00022857"/>
    </source>
</evidence>
<comment type="catalytic activity">
    <reaction evidence="6">
        <text>L-proline + NADP(+) = (S)-1-pyrroline-5-carboxylate + NADPH + 2 H(+)</text>
        <dbReference type="Rhea" id="RHEA:14109"/>
        <dbReference type="ChEBI" id="CHEBI:15378"/>
        <dbReference type="ChEBI" id="CHEBI:17388"/>
        <dbReference type="ChEBI" id="CHEBI:57783"/>
        <dbReference type="ChEBI" id="CHEBI:58349"/>
        <dbReference type="ChEBI" id="CHEBI:60039"/>
        <dbReference type="EC" id="1.5.1.2"/>
    </reaction>
</comment>
<dbReference type="Gene3D" id="1.10.3730.10">
    <property type="entry name" value="ProC C-terminal domain-like"/>
    <property type="match status" value="1"/>
</dbReference>
<keyword evidence="2 6" id="KW-0641">Proline biosynthesis</keyword>
<dbReference type="InterPro" id="IPR000304">
    <property type="entry name" value="Pyrroline-COOH_reductase"/>
</dbReference>
<evidence type="ECO:0000256" key="1">
    <source>
        <dbReference type="ARBA" id="ARBA00005525"/>
    </source>
</evidence>
<sequence>MKIGFIGTGKIGTSMIKGLLHAKVANQNIYVFDGGFKSSKDVAKKYNLKLINDYSDFSGCAVVIVAVGGPAVPGILKELGNKYQGIMLSTGGGDLEKVNQESPAKTRFAKIVPNTPVQLDEGVTAISFAKDEKQETIDTVKSIFEKMGDVYVVLDRLLGIYGTVTGCAPAYVDMMIEALSDAAVLNGVKRDESYPMIEKMILGTVQLALANKKLPEELKDEVTTPGGTTIKGVTKLEETGFRNALIQSINASAN</sequence>
<evidence type="ECO:0000256" key="6">
    <source>
        <dbReference type="HAMAP-Rule" id="MF_01925"/>
    </source>
</evidence>
<keyword evidence="4 6" id="KW-0560">Oxidoreductase</keyword>
<comment type="catalytic activity">
    <reaction evidence="6">
        <text>L-proline + NAD(+) = (S)-1-pyrroline-5-carboxylate + NADH + 2 H(+)</text>
        <dbReference type="Rhea" id="RHEA:14105"/>
        <dbReference type="ChEBI" id="CHEBI:15378"/>
        <dbReference type="ChEBI" id="CHEBI:17388"/>
        <dbReference type="ChEBI" id="CHEBI:57540"/>
        <dbReference type="ChEBI" id="CHEBI:57945"/>
        <dbReference type="ChEBI" id="CHEBI:60039"/>
        <dbReference type="EC" id="1.5.1.2"/>
    </reaction>
</comment>
<dbReference type="FunFam" id="1.10.3730.10:FF:000001">
    <property type="entry name" value="Pyrroline-5-carboxylate reductase"/>
    <property type="match status" value="1"/>
</dbReference>
<evidence type="ECO:0000259" key="8">
    <source>
        <dbReference type="Pfam" id="PF14748"/>
    </source>
</evidence>
<feature type="domain" description="Pyrroline-5-carboxylate reductase dimerisation" evidence="8">
    <location>
        <begin position="160"/>
        <end position="253"/>
    </location>
</feature>
<keyword evidence="6" id="KW-0963">Cytoplasm</keyword>
<dbReference type="Pfam" id="PF03807">
    <property type="entry name" value="F420_oxidored"/>
    <property type="match status" value="1"/>
</dbReference>
<keyword evidence="10" id="KW-1185">Reference proteome</keyword>
<name>A0A0D6A1N9_9LACO</name>
<dbReference type="RefSeq" id="WP_060459033.1">
    <property type="nucleotide sequence ID" value="NZ_AP014808.1"/>
</dbReference>
<dbReference type="PIRSF" id="PIRSF000193">
    <property type="entry name" value="Pyrrol-5-carb_rd"/>
    <property type="match status" value="1"/>
</dbReference>
<dbReference type="InterPro" id="IPR028939">
    <property type="entry name" value="P5C_Rdtase_cat_N"/>
</dbReference>
<dbReference type="GO" id="GO:0004735">
    <property type="term" value="F:pyrroline-5-carboxylate reductase activity"/>
    <property type="evidence" value="ECO:0007669"/>
    <property type="project" value="UniProtKB-UniRule"/>
</dbReference>
<comment type="similarity">
    <text evidence="1 6">Belongs to the pyrroline-5-carboxylate reductase family.</text>
</comment>
<protein>
    <recommendedName>
        <fullName evidence="6">Pyrroline-5-carboxylate reductase</fullName>
        <shortName evidence="6">P5C reductase</shortName>
        <shortName evidence="6">P5CR</shortName>
        <ecNumber evidence="6">1.5.1.2</ecNumber>
    </recommendedName>
    <alternativeName>
        <fullName evidence="6">PCA reductase</fullName>
    </alternativeName>
</protein>
<dbReference type="EMBL" id="AP014808">
    <property type="protein sequence ID" value="BAQ56450.1"/>
    <property type="molecule type" value="Genomic_DNA"/>
</dbReference>
<dbReference type="InterPro" id="IPR029036">
    <property type="entry name" value="P5CR_dimer"/>
</dbReference>
<evidence type="ECO:0000256" key="4">
    <source>
        <dbReference type="ARBA" id="ARBA00023002"/>
    </source>
</evidence>
<comment type="subcellular location">
    <subcellularLocation>
        <location evidence="6">Cytoplasm</location>
    </subcellularLocation>
</comment>
<evidence type="ECO:0000256" key="5">
    <source>
        <dbReference type="ARBA" id="ARBA00058118"/>
    </source>
</evidence>
<proteinExistence type="inferred from homology"/>
<dbReference type="Proteomes" id="UP000035709">
    <property type="component" value="Chromosome"/>
</dbReference>
<dbReference type="SUPFAM" id="SSF48179">
    <property type="entry name" value="6-phosphogluconate dehydrogenase C-terminal domain-like"/>
    <property type="match status" value="1"/>
</dbReference>
<evidence type="ECO:0000259" key="7">
    <source>
        <dbReference type="Pfam" id="PF03807"/>
    </source>
</evidence>
<evidence type="ECO:0000256" key="2">
    <source>
        <dbReference type="ARBA" id="ARBA00022650"/>
    </source>
</evidence>
<dbReference type="UniPathway" id="UPA00098">
    <property type="reaction ID" value="UER00361"/>
</dbReference>
<dbReference type="Gene3D" id="3.40.50.720">
    <property type="entry name" value="NAD(P)-binding Rossmann-like Domain"/>
    <property type="match status" value="1"/>
</dbReference>
<feature type="domain" description="Pyrroline-5-carboxylate reductase catalytic N-terminal" evidence="7">
    <location>
        <begin position="2"/>
        <end position="82"/>
    </location>
</feature>
<dbReference type="STRING" id="1600.LBAT_0061"/>
<gene>
    <name evidence="6" type="primary">proC</name>
    <name evidence="9" type="ORF">LBAT_0061</name>
</gene>
<keyword evidence="6" id="KW-0028">Amino-acid biosynthesis</keyword>
<dbReference type="EC" id="1.5.1.2" evidence="6"/>
<dbReference type="PANTHER" id="PTHR11645:SF0">
    <property type="entry name" value="PYRROLINE-5-CARBOXYLATE REDUCTASE 3"/>
    <property type="match status" value="1"/>
</dbReference>
<dbReference type="SUPFAM" id="SSF51735">
    <property type="entry name" value="NAD(P)-binding Rossmann-fold domains"/>
    <property type="match status" value="1"/>
</dbReference>
<comment type="pathway">
    <text evidence="6">Amino-acid biosynthesis; L-proline biosynthesis; L-proline from L-glutamate 5-semialdehyde: step 1/1.</text>
</comment>
<dbReference type="InterPro" id="IPR053790">
    <property type="entry name" value="P5CR-like_CS"/>
</dbReference>
<dbReference type="PATRIC" id="fig|1600.4.peg.61"/>
<dbReference type="OrthoDB" id="9805754at2"/>